<dbReference type="Proteomes" id="UP001218034">
    <property type="component" value="Chromosome"/>
</dbReference>
<evidence type="ECO:0000256" key="2">
    <source>
        <dbReference type="ARBA" id="ARBA00023274"/>
    </source>
</evidence>
<name>A0ABY8CF94_9ARCH</name>
<keyword evidence="1 3" id="KW-0689">Ribosomal protein</keyword>
<sequence>MMSYERVLEQIEHKKGKRLKFEKHNAPKNRDYGKSKKECRRCGRIGRGIISKYGLNYCRQCFREVAEDLGFEQLK</sequence>
<dbReference type="InterPro" id="IPR043140">
    <property type="entry name" value="Ribosomal_uS14_sf"/>
</dbReference>
<dbReference type="EMBL" id="CP104395">
    <property type="protein sequence ID" value="WEL19892.1"/>
    <property type="molecule type" value="Genomic_DNA"/>
</dbReference>
<reference evidence="3 4" key="1">
    <citation type="submission" date="2022-09" db="EMBL/GenBank/DDBJ databases">
        <title>Xylan utilization by haloarchaea-nanohaloarchaea associations.</title>
        <authorList>
            <person name="Yakimov M."/>
        </authorList>
    </citation>
    <scope>NUCLEOTIDE SEQUENCE [LARGE SCALE GENOMIC DNA]</scope>
    <source>
        <strain evidence="3 4">SVXNc</strain>
    </source>
</reference>
<dbReference type="Gene3D" id="4.10.830.10">
    <property type="entry name" value="30s Ribosomal Protein S14, Chain N"/>
    <property type="match status" value="1"/>
</dbReference>
<gene>
    <name evidence="3" type="primary">rpsN</name>
    <name evidence="3" type="ORF">SVXNc_0885</name>
</gene>
<dbReference type="InterPro" id="IPR001209">
    <property type="entry name" value="Ribosomal_uS14"/>
</dbReference>
<proteinExistence type="predicted"/>
<accession>A0ABY8CF94</accession>
<dbReference type="PANTHER" id="PTHR12010:SF2">
    <property type="entry name" value="40S RIBOSOMAL PROTEIN S29"/>
    <property type="match status" value="1"/>
</dbReference>
<dbReference type="NCBIfam" id="NF004424">
    <property type="entry name" value="PRK05766.1"/>
    <property type="match status" value="1"/>
</dbReference>
<dbReference type="Pfam" id="PF00253">
    <property type="entry name" value="Ribosomal_S14"/>
    <property type="match status" value="1"/>
</dbReference>
<dbReference type="InterPro" id="IPR039744">
    <property type="entry name" value="RIbosomal_uS14_euk_arc"/>
</dbReference>
<keyword evidence="4" id="KW-1185">Reference proteome</keyword>
<organism evidence="3 4">
    <name type="scientific">Candidatus Nanohalococcus occultus</name>
    <dbReference type="NCBI Taxonomy" id="2978047"/>
    <lineage>
        <taxon>Archaea</taxon>
        <taxon>Candidatus Nanohalarchaeota</taxon>
        <taxon>Candidatus Nanohalarchaeota incertae sedis</taxon>
        <taxon>Candidatus Nanohalococcus</taxon>
    </lineage>
</organism>
<dbReference type="GO" id="GO:0005840">
    <property type="term" value="C:ribosome"/>
    <property type="evidence" value="ECO:0007669"/>
    <property type="project" value="UniProtKB-KW"/>
</dbReference>
<evidence type="ECO:0000313" key="4">
    <source>
        <dbReference type="Proteomes" id="UP001218034"/>
    </source>
</evidence>
<protein>
    <submittedName>
        <fullName evidence="3">Ribosomal protein S14</fullName>
    </submittedName>
</protein>
<evidence type="ECO:0000313" key="3">
    <source>
        <dbReference type="EMBL" id="WEL19892.1"/>
    </source>
</evidence>
<keyword evidence="2" id="KW-0687">Ribonucleoprotein</keyword>
<dbReference type="PANTHER" id="PTHR12010">
    <property type="entry name" value="40S RIBOSOMAL PROTEIN S29"/>
    <property type="match status" value="1"/>
</dbReference>
<evidence type="ECO:0000256" key="1">
    <source>
        <dbReference type="ARBA" id="ARBA00022980"/>
    </source>
</evidence>